<organism evidence="4 5">
    <name type="scientific">Pseudoroseicyclus tamaricis</name>
    <dbReference type="NCBI Taxonomy" id="2705421"/>
    <lineage>
        <taxon>Bacteria</taxon>
        <taxon>Pseudomonadati</taxon>
        <taxon>Pseudomonadota</taxon>
        <taxon>Alphaproteobacteria</taxon>
        <taxon>Rhodobacterales</taxon>
        <taxon>Paracoccaceae</taxon>
        <taxon>Pseudoroseicyclus</taxon>
    </lineage>
</organism>
<evidence type="ECO:0000313" key="4">
    <source>
        <dbReference type="EMBL" id="NDV00660.1"/>
    </source>
</evidence>
<dbReference type="SUPFAM" id="SSF53067">
    <property type="entry name" value="Actin-like ATPase domain"/>
    <property type="match status" value="1"/>
</dbReference>
<dbReference type="CDD" id="cd24008">
    <property type="entry name" value="ASKHA_NBD_GLK"/>
    <property type="match status" value="1"/>
</dbReference>
<dbReference type="RefSeq" id="WP_163891361.1">
    <property type="nucleotide sequence ID" value="NZ_JAAFYS010000002.1"/>
</dbReference>
<sequence length="325" mass="34828">MPKHPPNRYSLVADIGGTNTRVALADGRRVLDDTVRRYDNTRFPGLESVLSQYIEDEGGVDTRAACVAVAGPVRDGRATMTNLDWSIDKQVLARATRAEVTAILNDLQAQGHAIGHVPQENLRQILPFPEASPLAAKLVIGVGTGFNAALVLETARGRVVPPSESGHVNLPVQTEADMALARYVGTAHGFPAVEDVLSGRGIERVYAWLGEEAGDPREWRGRQIIEALEAGTDERAAEATAVFVRMMGIVAGNLALTQLPFGGVYFVGGMARAVAPHLARFDFGEAFRDKGRFAGFMSNFGVAVVEDDYAALTGCAAHLVHLSEQ</sequence>
<dbReference type="AlphaFoldDB" id="A0A6B2JRP6"/>
<accession>A0A6B2JRP6</accession>
<comment type="caution">
    <text evidence="4">The sequence shown here is derived from an EMBL/GenBank/DDBJ whole genome shotgun (WGS) entry which is preliminary data.</text>
</comment>
<dbReference type="GO" id="GO:0004340">
    <property type="term" value="F:glucokinase activity"/>
    <property type="evidence" value="ECO:0007669"/>
    <property type="project" value="InterPro"/>
</dbReference>
<dbReference type="InterPro" id="IPR050201">
    <property type="entry name" value="Bacterial_glucokinase"/>
</dbReference>
<keyword evidence="1" id="KW-0808">Transferase</keyword>
<gene>
    <name evidence="4" type="ORF">GZA08_06720</name>
</gene>
<keyword evidence="5" id="KW-1185">Reference proteome</keyword>
<dbReference type="Proteomes" id="UP000474757">
    <property type="component" value="Unassembled WGS sequence"/>
</dbReference>
<keyword evidence="2 4" id="KW-0418">Kinase</keyword>
<dbReference type="Pfam" id="PF02685">
    <property type="entry name" value="Glucokinase"/>
    <property type="match status" value="1"/>
</dbReference>
<dbReference type="GO" id="GO:0005536">
    <property type="term" value="F:D-glucose binding"/>
    <property type="evidence" value="ECO:0007669"/>
    <property type="project" value="InterPro"/>
</dbReference>
<dbReference type="InterPro" id="IPR003836">
    <property type="entry name" value="Glucokinase"/>
</dbReference>
<reference evidence="4 5" key="1">
    <citation type="submission" date="2020-02" db="EMBL/GenBank/DDBJ databases">
        <title>Pseudoroseicyclus tamarix, sp. nov., isolated from offshore sediment of a Tamarix chinensis forest.</title>
        <authorList>
            <person name="Gai Y."/>
        </authorList>
    </citation>
    <scope>NUCLEOTIDE SEQUENCE [LARGE SCALE GENOMIC DNA]</scope>
    <source>
        <strain evidence="4 5">CLL3-39</strain>
    </source>
</reference>
<comment type="similarity">
    <text evidence="3">Belongs to the bacterial glucokinase family.</text>
</comment>
<dbReference type="GO" id="GO:0005829">
    <property type="term" value="C:cytosol"/>
    <property type="evidence" value="ECO:0007669"/>
    <property type="project" value="TreeGrafter"/>
</dbReference>
<dbReference type="InterPro" id="IPR043129">
    <property type="entry name" value="ATPase_NBD"/>
</dbReference>
<dbReference type="Gene3D" id="3.30.420.40">
    <property type="match status" value="1"/>
</dbReference>
<evidence type="ECO:0000256" key="3">
    <source>
        <dbReference type="RuleBase" id="RU004046"/>
    </source>
</evidence>
<evidence type="ECO:0000256" key="2">
    <source>
        <dbReference type="ARBA" id="ARBA00022777"/>
    </source>
</evidence>
<dbReference type="PANTHER" id="PTHR47690">
    <property type="entry name" value="GLUCOKINASE"/>
    <property type="match status" value="1"/>
</dbReference>
<protein>
    <submittedName>
        <fullName evidence="4">Glucokinase</fullName>
    </submittedName>
</protein>
<dbReference type="Gene3D" id="3.40.367.20">
    <property type="match status" value="1"/>
</dbReference>
<dbReference type="GO" id="GO:0006096">
    <property type="term" value="P:glycolytic process"/>
    <property type="evidence" value="ECO:0007669"/>
    <property type="project" value="InterPro"/>
</dbReference>
<name>A0A6B2JRP6_9RHOB</name>
<dbReference type="PANTHER" id="PTHR47690:SF1">
    <property type="entry name" value="GLUCOKINASE"/>
    <property type="match status" value="1"/>
</dbReference>
<dbReference type="GO" id="GO:0005524">
    <property type="term" value="F:ATP binding"/>
    <property type="evidence" value="ECO:0007669"/>
    <property type="project" value="InterPro"/>
</dbReference>
<proteinExistence type="inferred from homology"/>
<evidence type="ECO:0000313" key="5">
    <source>
        <dbReference type="Proteomes" id="UP000474757"/>
    </source>
</evidence>
<dbReference type="EMBL" id="JAAGAB010000002">
    <property type="protein sequence ID" value="NDV00660.1"/>
    <property type="molecule type" value="Genomic_DNA"/>
</dbReference>
<evidence type="ECO:0000256" key="1">
    <source>
        <dbReference type="ARBA" id="ARBA00022679"/>
    </source>
</evidence>